<accession>A0AAX6DQJ0</accession>
<comment type="caution">
    <text evidence="1">The sequence shown here is derived from an EMBL/GenBank/DDBJ whole genome shotgun (WGS) entry which is preliminary data.</text>
</comment>
<protein>
    <submittedName>
        <fullName evidence="1">Uncharacterized protein</fullName>
    </submittedName>
</protein>
<dbReference type="EMBL" id="JANAVB010042617">
    <property type="protein sequence ID" value="KAJ6794050.1"/>
    <property type="molecule type" value="Genomic_DNA"/>
</dbReference>
<name>A0AAX6DQJ0_IRIPA</name>
<dbReference type="AlphaFoldDB" id="A0AAX6DQJ0"/>
<reference evidence="1" key="2">
    <citation type="submission" date="2023-04" db="EMBL/GenBank/DDBJ databases">
        <authorList>
            <person name="Bruccoleri R.E."/>
            <person name="Oakeley E.J."/>
            <person name="Faust A.-M."/>
            <person name="Dessus-Babus S."/>
            <person name="Altorfer M."/>
            <person name="Burckhardt D."/>
            <person name="Oertli M."/>
            <person name="Naumann U."/>
            <person name="Petersen F."/>
            <person name="Wong J."/>
        </authorList>
    </citation>
    <scope>NUCLEOTIDE SEQUENCE</scope>
    <source>
        <strain evidence="1">GSM-AAB239-AS_SAM_17_03QT</strain>
        <tissue evidence="1">Leaf</tissue>
    </source>
</reference>
<sequence length="64" mass="7630">MLNPLFEIEVTPRALLRRTRQLLTTSCFYPKPTNKLQHCLKSFYTPSLYNSYTSNWNTSSLRRM</sequence>
<evidence type="ECO:0000313" key="1">
    <source>
        <dbReference type="EMBL" id="KAJ6794050.1"/>
    </source>
</evidence>
<dbReference type="Proteomes" id="UP001140949">
    <property type="component" value="Unassembled WGS sequence"/>
</dbReference>
<evidence type="ECO:0000313" key="2">
    <source>
        <dbReference type="Proteomes" id="UP001140949"/>
    </source>
</evidence>
<keyword evidence="2" id="KW-1185">Reference proteome</keyword>
<gene>
    <name evidence="1" type="ORF">M6B38_233745</name>
</gene>
<organism evidence="1 2">
    <name type="scientific">Iris pallida</name>
    <name type="common">Sweet iris</name>
    <dbReference type="NCBI Taxonomy" id="29817"/>
    <lineage>
        <taxon>Eukaryota</taxon>
        <taxon>Viridiplantae</taxon>
        <taxon>Streptophyta</taxon>
        <taxon>Embryophyta</taxon>
        <taxon>Tracheophyta</taxon>
        <taxon>Spermatophyta</taxon>
        <taxon>Magnoliopsida</taxon>
        <taxon>Liliopsida</taxon>
        <taxon>Asparagales</taxon>
        <taxon>Iridaceae</taxon>
        <taxon>Iridoideae</taxon>
        <taxon>Irideae</taxon>
        <taxon>Iris</taxon>
    </lineage>
</organism>
<reference evidence="1" key="1">
    <citation type="journal article" date="2023" name="GigaByte">
        <title>Genome assembly of the bearded iris, Iris pallida Lam.</title>
        <authorList>
            <person name="Bruccoleri R.E."/>
            <person name="Oakeley E.J."/>
            <person name="Faust A.M.E."/>
            <person name="Altorfer M."/>
            <person name="Dessus-Babus S."/>
            <person name="Burckhardt D."/>
            <person name="Oertli M."/>
            <person name="Naumann U."/>
            <person name="Petersen F."/>
            <person name="Wong J."/>
        </authorList>
    </citation>
    <scope>NUCLEOTIDE SEQUENCE</scope>
    <source>
        <strain evidence="1">GSM-AAB239-AS_SAM_17_03QT</strain>
    </source>
</reference>
<proteinExistence type="predicted"/>